<evidence type="ECO:0000256" key="6">
    <source>
        <dbReference type="ARBA" id="ARBA00022827"/>
    </source>
</evidence>
<dbReference type="FunFam" id="1.10.540.10:FF:000001">
    <property type="entry name" value="Very long-chain-specific acyl-CoA dehydrogenase, mitochondrial"/>
    <property type="match status" value="1"/>
</dbReference>
<dbReference type="GO" id="GO:0050660">
    <property type="term" value="F:flavin adenine dinucleotide binding"/>
    <property type="evidence" value="ECO:0007669"/>
    <property type="project" value="InterPro"/>
</dbReference>
<dbReference type="InterPro" id="IPR037069">
    <property type="entry name" value="AcylCoA_DH/ox_N_sf"/>
</dbReference>
<dbReference type="Gene3D" id="1.20.140.10">
    <property type="entry name" value="Butyryl-CoA Dehydrogenase, subunit A, domain 3"/>
    <property type="match status" value="1"/>
</dbReference>
<keyword evidence="6" id="KW-0274">FAD</keyword>
<dbReference type="FunFam" id="2.40.110.10:FF:000001">
    <property type="entry name" value="Acyl-CoA dehydrogenase, mitochondrial"/>
    <property type="match status" value="1"/>
</dbReference>
<reference evidence="11 12" key="1">
    <citation type="submission" date="2019-03" db="EMBL/GenBank/DDBJ databases">
        <title>Genomic Encyclopedia of Type Strains, Phase III (KMG-III): the genomes of soil and plant-associated and newly described type strains.</title>
        <authorList>
            <person name="Whitman W."/>
        </authorList>
    </citation>
    <scope>NUCLEOTIDE SEQUENCE [LARGE SCALE GENOMIC DNA]</scope>
    <source>
        <strain evidence="11 12">LMG 29544</strain>
    </source>
</reference>
<dbReference type="PIRSF" id="PIRSF016578">
    <property type="entry name" value="HsaA"/>
    <property type="match status" value="1"/>
</dbReference>
<evidence type="ECO:0000256" key="4">
    <source>
        <dbReference type="ARBA" id="ARBA00022456"/>
    </source>
</evidence>
<dbReference type="Pfam" id="PF02770">
    <property type="entry name" value="Acyl-CoA_dh_M"/>
    <property type="match status" value="1"/>
</dbReference>
<organism evidence="11 12">
    <name type="scientific">Paraburkholderia rhizosphaerae</name>
    <dbReference type="NCBI Taxonomy" id="480658"/>
    <lineage>
        <taxon>Bacteria</taxon>
        <taxon>Pseudomonadati</taxon>
        <taxon>Pseudomonadota</taxon>
        <taxon>Betaproteobacteria</taxon>
        <taxon>Burkholderiales</taxon>
        <taxon>Burkholderiaceae</taxon>
        <taxon>Paraburkholderia</taxon>
    </lineage>
</organism>
<dbReference type="RefSeq" id="WP_134192066.1">
    <property type="nucleotide sequence ID" value="NZ_JBHLUW010000003.1"/>
</dbReference>
<evidence type="ECO:0000256" key="2">
    <source>
        <dbReference type="ARBA" id="ARBA00005109"/>
    </source>
</evidence>
<dbReference type="SUPFAM" id="SSF56645">
    <property type="entry name" value="Acyl-CoA dehydrogenase NM domain-like"/>
    <property type="match status" value="1"/>
</dbReference>
<dbReference type="InterPro" id="IPR009075">
    <property type="entry name" value="AcylCo_DH/oxidase_C"/>
</dbReference>
<keyword evidence="12" id="KW-1185">Reference proteome</keyword>
<dbReference type="GO" id="GO:0009083">
    <property type="term" value="P:branched-chain amino acid catabolic process"/>
    <property type="evidence" value="ECO:0007669"/>
    <property type="project" value="UniProtKB-KW"/>
</dbReference>
<dbReference type="InterPro" id="IPR036250">
    <property type="entry name" value="AcylCo_DH-like_C"/>
</dbReference>
<comment type="cofactor">
    <cofactor evidence="1">
        <name>FAD</name>
        <dbReference type="ChEBI" id="CHEBI:57692"/>
    </cofactor>
</comment>
<name>A0A4R8LTA1_9BURK</name>
<dbReference type="PANTHER" id="PTHR43884">
    <property type="entry name" value="ACYL-COA DEHYDROGENASE"/>
    <property type="match status" value="1"/>
</dbReference>
<dbReference type="OrthoDB" id="9770681at2"/>
<sequence length="384" mass="42037">MIRDQETLNLLLDSITRFVRERLVPNEEIVAQTDQIPAGLLQEMRDLGLFGLCLPEEYGGLGLTMEEEVRVAFELGKTSPAFRSAIGSNNGIGSTGIVLDGTPAQKQKYLPRLASGELIGSFCLTEPEAGSDAASLRTTAVRDGDHYVLNGIKRFITNAPEAGLFTVMARTDQHMKGAGAISAFVVEAGTPGLALGKIDQKMGHKGAHTCDVIFDHCRVSVANLIGEREGIGFRTAMKVLDKGRLHIAAVATGAAERMLADALRYAIERKQFGKPIVEFELIQAMLADSRAEIYASRCMIVDAARRRDAGERITIDASCAKMFATEMCGRVADRAVQIFGGAGYMSEYGIERFYRDVRLFRIYEGTTQIQQIVIAREMQREFGN</sequence>
<dbReference type="AlphaFoldDB" id="A0A4R8LTA1"/>
<dbReference type="Gene3D" id="2.40.110.10">
    <property type="entry name" value="Butyryl-CoA Dehydrogenase, subunit A, domain 2"/>
    <property type="match status" value="1"/>
</dbReference>
<evidence type="ECO:0000259" key="8">
    <source>
        <dbReference type="Pfam" id="PF00441"/>
    </source>
</evidence>
<dbReference type="Gene3D" id="1.10.540.10">
    <property type="entry name" value="Acyl-CoA dehydrogenase/oxidase, N-terminal domain"/>
    <property type="match status" value="1"/>
</dbReference>
<dbReference type="Pfam" id="PF02771">
    <property type="entry name" value="Acyl-CoA_dh_N"/>
    <property type="match status" value="1"/>
</dbReference>
<evidence type="ECO:0000259" key="9">
    <source>
        <dbReference type="Pfam" id="PF02770"/>
    </source>
</evidence>
<evidence type="ECO:0000256" key="1">
    <source>
        <dbReference type="ARBA" id="ARBA00001974"/>
    </source>
</evidence>
<dbReference type="EMBL" id="SORE01000008">
    <property type="protein sequence ID" value="TDY50814.1"/>
    <property type="molecule type" value="Genomic_DNA"/>
</dbReference>
<dbReference type="InterPro" id="IPR006089">
    <property type="entry name" value="Acyl-CoA_DH_CS"/>
</dbReference>
<keyword evidence="7" id="KW-0560">Oxidoreductase</keyword>
<accession>A0A4R8LTA1</accession>
<evidence type="ECO:0000256" key="7">
    <source>
        <dbReference type="ARBA" id="ARBA00023002"/>
    </source>
</evidence>
<dbReference type="GO" id="GO:0003995">
    <property type="term" value="F:acyl-CoA dehydrogenase activity"/>
    <property type="evidence" value="ECO:0007669"/>
    <property type="project" value="InterPro"/>
</dbReference>
<feature type="domain" description="Acyl-CoA oxidase/dehydrogenase middle" evidence="9">
    <location>
        <begin position="121"/>
        <end position="217"/>
    </location>
</feature>
<feature type="domain" description="Acyl-CoA dehydrogenase/oxidase C-terminal" evidence="8">
    <location>
        <begin position="232"/>
        <end position="378"/>
    </location>
</feature>
<feature type="domain" description="Acyl-CoA dehydrogenase/oxidase N-terminal" evidence="10">
    <location>
        <begin position="6"/>
        <end position="117"/>
    </location>
</feature>
<dbReference type="PROSITE" id="PS00072">
    <property type="entry name" value="ACYL_COA_DH_1"/>
    <property type="match status" value="1"/>
</dbReference>
<evidence type="ECO:0000256" key="3">
    <source>
        <dbReference type="ARBA" id="ARBA00009347"/>
    </source>
</evidence>
<dbReference type="PROSITE" id="PS00073">
    <property type="entry name" value="ACYL_COA_DH_2"/>
    <property type="match status" value="1"/>
</dbReference>
<dbReference type="InterPro" id="IPR009100">
    <property type="entry name" value="AcylCoA_DH/oxidase_NM_dom_sf"/>
</dbReference>
<evidence type="ECO:0000313" key="11">
    <source>
        <dbReference type="EMBL" id="TDY50814.1"/>
    </source>
</evidence>
<dbReference type="FunFam" id="1.20.140.10:FF:000001">
    <property type="entry name" value="Acyl-CoA dehydrogenase"/>
    <property type="match status" value="1"/>
</dbReference>
<comment type="caution">
    <text evidence="11">The sequence shown here is derived from an EMBL/GenBank/DDBJ whole genome shotgun (WGS) entry which is preliminary data.</text>
</comment>
<evidence type="ECO:0000259" key="10">
    <source>
        <dbReference type="Pfam" id="PF02771"/>
    </source>
</evidence>
<comment type="pathway">
    <text evidence="2">Amino-acid degradation; L-valine degradation.</text>
</comment>
<dbReference type="Proteomes" id="UP000295509">
    <property type="component" value="Unassembled WGS sequence"/>
</dbReference>
<proteinExistence type="inferred from homology"/>
<dbReference type="InterPro" id="IPR006091">
    <property type="entry name" value="Acyl-CoA_Oxase/DH_mid-dom"/>
</dbReference>
<dbReference type="InterPro" id="IPR013786">
    <property type="entry name" value="AcylCoA_DH/ox_N"/>
</dbReference>
<gene>
    <name evidence="11" type="ORF">BX592_10849</name>
</gene>
<dbReference type="InterPro" id="IPR046373">
    <property type="entry name" value="Acyl-CoA_Oxase/DH_mid-dom_sf"/>
</dbReference>
<evidence type="ECO:0000313" key="12">
    <source>
        <dbReference type="Proteomes" id="UP000295509"/>
    </source>
</evidence>
<dbReference type="Pfam" id="PF00441">
    <property type="entry name" value="Acyl-CoA_dh_1"/>
    <property type="match status" value="1"/>
</dbReference>
<dbReference type="PANTHER" id="PTHR43884:SF40">
    <property type="entry name" value="ACYL-COA DEHYDROGENASE"/>
    <property type="match status" value="1"/>
</dbReference>
<keyword evidence="4" id="KW-0101">Branched-chain amino acid catabolism</keyword>
<comment type="similarity">
    <text evidence="3">Belongs to the acyl-CoA dehydrogenase family.</text>
</comment>
<protein>
    <submittedName>
        <fullName evidence="11">Acyl-CoA dehydrogenase</fullName>
    </submittedName>
</protein>
<keyword evidence="5" id="KW-0285">Flavoprotein</keyword>
<evidence type="ECO:0000256" key="5">
    <source>
        <dbReference type="ARBA" id="ARBA00022630"/>
    </source>
</evidence>
<dbReference type="SUPFAM" id="SSF47203">
    <property type="entry name" value="Acyl-CoA dehydrogenase C-terminal domain-like"/>
    <property type="match status" value="1"/>
</dbReference>